<reference evidence="3 4" key="1">
    <citation type="submission" date="2018-08" db="EMBL/GenBank/DDBJ databases">
        <title>Sequencing the genomes of 1000 actinobacteria strains.</title>
        <authorList>
            <person name="Klenk H.-P."/>
        </authorList>
    </citation>
    <scope>NUCLEOTIDE SEQUENCE [LARGE SCALE GENOMIC DNA]</scope>
    <source>
        <strain evidence="3 4">DSM 22967</strain>
    </source>
</reference>
<dbReference type="Pfam" id="PF04545">
    <property type="entry name" value="Sigma70_r4"/>
    <property type="match status" value="1"/>
</dbReference>
<dbReference type="AlphaFoldDB" id="A0A3D9UK54"/>
<proteinExistence type="predicted"/>
<dbReference type="PROSITE" id="PS00716">
    <property type="entry name" value="SIGMA70_2"/>
    <property type="match status" value="1"/>
</dbReference>
<dbReference type="SUPFAM" id="SSF88659">
    <property type="entry name" value="Sigma3 and sigma4 domains of RNA polymerase sigma factors"/>
    <property type="match status" value="1"/>
</dbReference>
<sequence>MDCCEALSFDAPEITPFRQSIREWTLLELLKEDGFTTFGSAARLSKSELCALSNIGPQNADEVIDLLDRIREAMPSDHRALGSEVPGSAATDHLSFATSGTTSDMDAEKGSDDAERSSQREDPPLTEQRPGGDDRLAAGSLGREFPSLALIGTRRLDDPLLTTAWVELGDDLTHSWLAKTGAVVVGDLLDLTRRDLLDVRGLGPAKVRRLYHYLERLAIAASALSAWDDDPVALPDPSAQTDPSSRGPDPEVRANLEIVLAWAAAAAGATTWGEALAASTGAMPADVAEAWEALRDVALPVAADESPLAEFLADDPRRARVLLARLVSNEPLTLQELGLEFGLTRERMRQIESVGLDRLRSNFASSPTWRTVRWAAERLVAHAGTYAPSRVLADVLWKWSPEEQRLIARLAGYDRIDPVLVRGGLKLPSVNELPTMAETAFVVDEYELIEHLRSSGVLEQHIDFVLNSIPGVSRVDGQLVRWGGSVVEKAIAVLELRDEPQDIDRLVAAAYGEGGSRSARNRILEDPRMLRVTKNKIGLRRWGGAYYRGVAEAMLESLAGGPMDLDELADELAQRYEISSASVRMYAAAPAFKVTGEVITLRSRHDPYVPRDKPWKVRGLYRQPGVPMIVWCIVVDKDILRGSGRSIPQEIALDLGLGPGDRTELSTAVGLIPVAWSETANSGPHIGSIRELVVHAEASIHDRLALRFHPVDHALEVRLISPHTEDDIVDDLVRLTTLPRALAEDRTRLAESVGTAPSDLVAALEARGDVEVASLVARLPAPASRPSA</sequence>
<dbReference type="Gene3D" id="1.10.10.10">
    <property type="entry name" value="Winged helix-like DNA-binding domain superfamily/Winged helix DNA-binding domain"/>
    <property type="match status" value="1"/>
</dbReference>
<dbReference type="PRINTS" id="PR00046">
    <property type="entry name" value="SIGMA70FCT"/>
</dbReference>
<evidence type="ECO:0000313" key="3">
    <source>
        <dbReference type="EMBL" id="REF29696.1"/>
    </source>
</evidence>
<evidence type="ECO:0000256" key="1">
    <source>
        <dbReference type="SAM" id="MobiDB-lite"/>
    </source>
</evidence>
<feature type="region of interest" description="Disordered" evidence="1">
    <location>
        <begin position="77"/>
        <end position="139"/>
    </location>
</feature>
<evidence type="ECO:0000259" key="2">
    <source>
        <dbReference type="PROSITE" id="PS00716"/>
    </source>
</evidence>
<dbReference type="InterPro" id="IPR007630">
    <property type="entry name" value="RNA_pol_sigma70_r4"/>
</dbReference>
<dbReference type="InterPro" id="IPR013324">
    <property type="entry name" value="RNA_pol_sigma_r3/r4-like"/>
</dbReference>
<keyword evidence="4" id="KW-1185">Reference proteome</keyword>
<feature type="domain" description="RNA polymerase sigma-70" evidence="2">
    <location>
        <begin position="333"/>
        <end position="359"/>
    </location>
</feature>
<evidence type="ECO:0000313" key="4">
    <source>
        <dbReference type="Proteomes" id="UP000256253"/>
    </source>
</evidence>
<dbReference type="EMBL" id="QTUA01000001">
    <property type="protein sequence ID" value="REF29696.1"/>
    <property type="molecule type" value="Genomic_DNA"/>
</dbReference>
<accession>A0A3D9UK54</accession>
<dbReference type="GO" id="GO:0003700">
    <property type="term" value="F:DNA-binding transcription factor activity"/>
    <property type="evidence" value="ECO:0007669"/>
    <property type="project" value="InterPro"/>
</dbReference>
<gene>
    <name evidence="3" type="ORF">DFJ65_0661</name>
</gene>
<name>A0A3D9UK54_9MICO</name>
<comment type="caution">
    <text evidence="3">The sequence shown here is derived from an EMBL/GenBank/DDBJ whole genome shotgun (WGS) entry which is preliminary data.</text>
</comment>
<dbReference type="GO" id="GO:0006352">
    <property type="term" value="P:DNA-templated transcription initiation"/>
    <property type="evidence" value="ECO:0007669"/>
    <property type="project" value="InterPro"/>
</dbReference>
<dbReference type="InterPro" id="IPR000943">
    <property type="entry name" value="RNA_pol_sigma70"/>
</dbReference>
<protein>
    <submittedName>
        <fullName evidence="3">Sigma-70-like protein</fullName>
    </submittedName>
</protein>
<dbReference type="InterPro" id="IPR036388">
    <property type="entry name" value="WH-like_DNA-bd_sf"/>
</dbReference>
<dbReference type="Proteomes" id="UP000256253">
    <property type="component" value="Unassembled WGS sequence"/>
</dbReference>
<feature type="compositionally biased region" description="Basic and acidic residues" evidence="1">
    <location>
        <begin position="106"/>
        <end position="123"/>
    </location>
</feature>
<organism evidence="3 4">
    <name type="scientific">Calidifontibacter indicus</name>
    <dbReference type="NCBI Taxonomy" id="419650"/>
    <lineage>
        <taxon>Bacteria</taxon>
        <taxon>Bacillati</taxon>
        <taxon>Actinomycetota</taxon>
        <taxon>Actinomycetes</taxon>
        <taxon>Micrococcales</taxon>
        <taxon>Dermacoccaceae</taxon>
        <taxon>Calidifontibacter</taxon>
    </lineage>
</organism>